<dbReference type="RefSeq" id="XP_013895157.1">
    <property type="nucleotide sequence ID" value="XM_014039703.1"/>
</dbReference>
<dbReference type="SUPFAM" id="SSF51905">
    <property type="entry name" value="FAD/NAD(P)-binding domain"/>
    <property type="match status" value="1"/>
</dbReference>
<keyword evidence="4" id="KW-0274">FAD</keyword>
<evidence type="ECO:0000313" key="7">
    <source>
        <dbReference type="EMBL" id="KIY96137.1"/>
    </source>
</evidence>
<dbReference type="Gene3D" id="3.50.50.60">
    <property type="entry name" value="FAD/NAD(P)-binding domain"/>
    <property type="match status" value="1"/>
</dbReference>
<gene>
    <name evidence="7" type="ORF">MNEG_11825</name>
</gene>
<dbReference type="EC" id="1.5.3.1" evidence="7"/>
<dbReference type="InterPro" id="IPR045170">
    <property type="entry name" value="MTOX"/>
</dbReference>
<dbReference type="KEGG" id="mng:MNEG_11825"/>
<reference evidence="7 8" key="1">
    <citation type="journal article" date="2013" name="BMC Genomics">
        <title>Reconstruction of the lipid metabolism for the microalga Monoraphidium neglectum from its genome sequence reveals characteristics suitable for biofuel production.</title>
        <authorList>
            <person name="Bogen C."/>
            <person name="Al-Dilaimi A."/>
            <person name="Albersmeier A."/>
            <person name="Wichmann J."/>
            <person name="Grundmann M."/>
            <person name="Rupp O."/>
            <person name="Lauersen K.J."/>
            <person name="Blifernez-Klassen O."/>
            <person name="Kalinowski J."/>
            <person name="Goesmann A."/>
            <person name="Mussgnug J.H."/>
            <person name="Kruse O."/>
        </authorList>
    </citation>
    <scope>NUCLEOTIDE SEQUENCE [LARGE SCALE GENOMIC DNA]</scope>
    <source>
        <strain evidence="7 8">SAG 48.87</strain>
    </source>
</reference>
<dbReference type="OrthoDB" id="424974at2759"/>
<keyword evidence="3" id="KW-0285">Flavoprotein</keyword>
<dbReference type="AlphaFoldDB" id="A0A0D2J8R9"/>
<evidence type="ECO:0000256" key="5">
    <source>
        <dbReference type="ARBA" id="ARBA00023002"/>
    </source>
</evidence>
<dbReference type="Pfam" id="PF01266">
    <property type="entry name" value="DAO"/>
    <property type="match status" value="1"/>
</dbReference>
<comment type="cofactor">
    <cofactor evidence="1">
        <name>FAD</name>
        <dbReference type="ChEBI" id="CHEBI:57692"/>
    </cofactor>
</comment>
<evidence type="ECO:0000256" key="1">
    <source>
        <dbReference type="ARBA" id="ARBA00001974"/>
    </source>
</evidence>
<accession>A0A0D2J8R9</accession>
<evidence type="ECO:0000259" key="6">
    <source>
        <dbReference type="Pfam" id="PF01266"/>
    </source>
</evidence>
<evidence type="ECO:0000256" key="4">
    <source>
        <dbReference type="ARBA" id="ARBA00022827"/>
    </source>
</evidence>
<evidence type="ECO:0000256" key="2">
    <source>
        <dbReference type="ARBA" id="ARBA00010989"/>
    </source>
</evidence>
<keyword evidence="8" id="KW-1185">Reference proteome</keyword>
<evidence type="ECO:0000313" key="8">
    <source>
        <dbReference type="Proteomes" id="UP000054498"/>
    </source>
</evidence>
<dbReference type="NCBIfam" id="NF008425">
    <property type="entry name" value="PRK11259.1"/>
    <property type="match status" value="1"/>
</dbReference>
<proteinExistence type="inferred from homology"/>
<dbReference type="Proteomes" id="UP000054498">
    <property type="component" value="Unassembled WGS sequence"/>
</dbReference>
<dbReference type="InterPro" id="IPR006076">
    <property type="entry name" value="FAD-dep_OxRdtase"/>
</dbReference>
<dbReference type="GeneID" id="25729126"/>
<dbReference type="EMBL" id="KK103144">
    <property type="protein sequence ID" value="KIY96137.1"/>
    <property type="molecule type" value="Genomic_DNA"/>
</dbReference>
<dbReference type="Gene3D" id="3.30.9.10">
    <property type="entry name" value="D-Amino Acid Oxidase, subunit A, domain 2"/>
    <property type="match status" value="1"/>
</dbReference>
<name>A0A0D2J8R9_9CHLO</name>
<comment type="similarity">
    <text evidence="2">Belongs to the MSOX/MTOX family.</text>
</comment>
<sequence length="406" mass="43509">MAARFDAIVVGLGAHGSAALYNLAKWGCRVLGIERWAPGHGNASHHGLTRITRQCYAEGAGYVPLLRHSFEAYKTLERESKQARADRRVPALELYLQTGVLNIGDPLAGDALAAAQAHGLAHEVLDPAEVSRRFPGVAPPDGMRTLYEAAGGILRPEAMVAAHCQVAAFHGAAIRTGEQVLRWAALPDGGVRVDTDAGSYLADKLILSAGAWMPKLVPELEGLVVPERATVGWFKPRRPELFAPSRLPVWLLQLPGRPPFYGFPEFGGEPGFKLGAFNERGAAVADPEALDRAWSREGDEGPLREAMAAVFPEANGDLLRFGVCMFSGTPDGHFIVDLHPRHPQVVLCSACSGHGFKLSPAVGLAAAELARHGRCSSFEVEMRMHRLDAARVGHAQALARFATAGP</sequence>
<dbReference type="InterPro" id="IPR036188">
    <property type="entry name" value="FAD/NAD-bd_sf"/>
</dbReference>
<dbReference type="PANTHER" id="PTHR10961">
    <property type="entry name" value="PEROXISOMAL SARCOSINE OXIDASE"/>
    <property type="match status" value="1"/>
</dbReference>
<feature type="domain" description="FAD dependent oxidoreductase" evidence="6">
    <location>
        <begin position="6"/>
        <end position="369"/>
    </location>
</feature>
<evidence type="ECO:0000256" key="3">
    <source>
        <dbReference type="ARBA" id="ARBA00022630"/>
    </source>
</evidence>
<dbReference type="STRING" id="145388.A0A0D2J8R9"/>
<keyword evidence="5 7" id="KW-0560">Oxidoreductase</keyword>
<dbReference type="GO" id="GO:0008115">
    <property type="term" value="F:sarcosine oxidase activity"/>
    <property type="evidence" value="ECO:0007669"/>
    <property type="project" value="UniProtKB-EC"/>
</dbReference>
<organism evidence="7 8">
    <name type="scientific">Monoraphidium neglectum</name>
    <dbReference type="NCBI Taxonomy" id="145388"/>
    <lineage>
        <taxon>Eukaryota</taxon>
        <taxon>Viridiplantae</taxon>
        <taxon>Chlorophyta</taxon>
        <taxon>core chlorophytes</taxon>
        <taxon>Chlorophyceae</taxon>
        <taxon>CS clade</taxon>
        <taxon>Sphaeropleales</taxon>
        <taxon>Selenastraceae</taxon>
        <taxon>Monoraphidium</taxon>
    </lineage>
</organism>
<protein>
    <submittedName>
        <fullName evidence="7">N-methyltryptophan oxidase</fullName>
        <ecNumber evidence="7">1.5.3.1</ecNumber>
    </submittedName>
</protein>
<dbReference type="SUPFAM" id="SSF54373">
    <property type="entry name" value="FAD-linked reductases, C-terminal domain"/>
    <property type="match status" value="1"/>
</dbReference>
<dbReference type="GO" id="GO:0050660">
    <property type="term" value="F:flavin adenine dinucleotide binding"/>
    <property type="evidence" value="ECO:0007669"/>
    <property type="project" value="InterPro"/>
</dbReference>
<dbReference type="PANTHER" id="PTHR10961:SF7">
    <property type="entry name" value="FAD DEPENDENT OXIDOREDUCTASE DOMAIN-CONTAINING PROTEIN"/>
    <property type="match status" value="1"/>
</dbReference>